<evidence type="ECO:0000313" key="2">
    <source>
        <dbReference type="EMBL" id="MBT8769571.1"/>
    </source>
</evidence>
<sequence length="689" mass="75230">AAQRNLMINAGQEADISVVKRLFIGVGEGVSLFVRKLGLKLIANQGVVQIQAQNDRLELLARHGLDITSTEDEIRISAKQKITLNAGGSYITLDPYRIESGTQGEHLIKAVHFDYQQTKAPQVRSLPVLPLEVQPPLRFDEQFQLFADDGERTLAAMPYKITGASGRTWRGVTDSQGFTQRVYTPTPEALSVTFGKELELEEEEEEEELPDGIVLRLGLFFDGTGNNLANAAAVAQCQRDDLNQFSEDELATIIRQCEGYGYTGLDGGSFTGAPDNSYGNAPSNVAHLFRLYPDNVAVPVTADADIGYVPVYLEGIGTRSGGKDSLYGQGFGRGETGVVARVEQAPAKIEEQLDAFKQTNPGIRVRAVEFDLFGFSRGAAAARHCANELLKPARGVFQDLLRAGRFGLRPGFEPATHVCLNLIGLFDSVAGIVSLSHGDLSAGNASNPDLNLYLPPGCARKVVQLRARDECRHNFALNSVEPEHEEISLPGVHSDIGGGYLPRGRERLLLTQPRRMILTHRQTPTAHPLWQQTRARVNALFASGLAGDGDIDISTWPIAMPARGDRDNPERHFLVAAVLDRPVRGELALIGLRVMRELGVRHGVPFKGLDERPDLALPDELQAIASTTLELALAGLGVQLSPEQERLLRGHYIHQSAHWTPSSGILVNKPAENATRNVYPNQPQKDYPV</sequence>
<dbReference type="Pfam" id="PF10106">
    <property type="entry name" value="DUF2345"/>
    <property type="match status" value="1"/>
</dbReference>
<protein>
    <submittedName>
        <fullName evidence="2">DUF2345 domain-containing protein</fullName>
    </submittedName>
</protein>
<organism evidence="2 3">
    <name type="scientific">Metapseudomonas boanensis</name>
    <dbReference type="NCBI Taxonomy" id="2822138"/>
    <lineage>
        <taxon>Bacteria</taxon>
        <taxon>Pseudomonadati</taxon>
        <taxon>Pseudomonadota</taxon>
        <taxon>Gammaproteobacteria</taxon>
        <taxon>Pseudomonadales</taxon>
        <taxon>Pseudomonadaceae</taxon>
        <taxon>Metapseudomonas</taxon>
    </lineage>
</organism>
<comment type="caution">
    <text evidence="2">The sequence shown here is derived from an EMBL/GenBank/DDBJ whole genome shotgun (WGS) entry which is preliminary data.</text>
</comment>
<accession>A0ABS5XPE4</accession>
<evidence type="ECO:0000259" key="1">
    <source>
        <dbReference type="Pfam" id="PF10106"/>
    </source>
</evidence>
<dbReference type="PANTHER" id="PTHR33840:SF1">
    <property type="entry name" value="TLE1 PHOSPHOLIPASE DOMAIN-CONTAINING PROTEIN"/>
    <property type="match status" value="1"/>
</dbReference>
<dbReference type="Proteomes" id="UP001519667">
    <property type="component" value="Unassembled WGS sequence"/>
</dbReference>
<feature type="non-terminal residue" evidence="2">
    <location>
        <position position="1"/>
    </location>
</feature>
<keyword evidence="3" id="KW-1185">Reference proteome</keyword>
<gene>
    <name evidence="2" type="ORF">J7302_26020</name>
</gene>
<feature type="domain" description="DUF2345" evidence="1">
    <location>
        <begin position="1"/>
        <end position="116"/>
    </location>
</feature>
<dbReference type="InterPro" id="IPR018769">
    <property type="entry name" value="VgrG2_DUF2345"/>
</dbReference>
<reference evidence="2 3" key="1">
    <citation type="submission" date="2021-04" db="EMBL/GenBank/DDBJ databases">
        <title>Pseudomonas boanensis sp. nov., a bacterium isolated from river water used for household purposes in Boane District, Mozambique.</title>
        <authorList>
            <person name="Nicklasson M."/>
            <person name="Martin-Rodriguez A.J."/>
            <person name="Thorell K."/>
            <person name="Neves L."/>
            <person name="Mussagy A."/>
            <person name="Rydberg H.A."/>
            <person name="Hernroth B."/>
            <person name="Svensson-Stadler L."/>
            <person name="Sjoling A."/>
        </authorList>
    </citation>
    <scope>NUCLEOTIDE SEQUENCE [LARGE SCALE GENOMIC DNA]</scope>
    <source>
        <strain evidence="2 3">DB1</strain>
    </source>
</reference>
<name>A0ABS5XPE4_9GAMM</name>
<evidence type="ECO:0000313" key="3">
    <source>
        <dbReference type="Proteomes" id="UP001519667"/>
    </source>
</evidence>
<dbReference type="PANTHER" id="PTHR33840">
    <property type="match status" value="1"/>
</dbReference>
<proteinExistence type="predicted"/>
<dbReference type="EMBL" id="JAGTIS010000036">
    <property type="protein sequence ID" value="MBT8769571.1"/>
    <property type="molecule type" value="Genomic_DNA"/>
</dbReference>
<dbReference type="RefSeq" id="WP_215381699.1">
    <property type="nucleotide sequence ID" value="NZ_JAGTIS010000036.1"/>
</dbReference>